<name>Q44128_ACEPA</name>
<accession>Q44128</accession>
<feature type="domain" description="Replication-associated protein ORF2/G2P" evidence="2">
    <location>
        <begin position="41"/>
        <end position="152"/>
    </location>
</feature>
<dbReference type="EMBL" id="U20550">
    <property type="protein sequence ID" value="AAA86883.1"/>
    <property type="molecule type" value="Genomic_DNA"/>
</dbReference>
<evidence type="ECO:0000256" key="1">
    <source>
        <dbReference type="SAM" id="MobiDB-lite"/>
    </source>
</evidence>
<evidence type="ECO:0000313" key="3">
    <source>
        <dbReference type="EMBL" id="AAA86883.1"/>
    </source>
</evidence>
<sequence>MNKAPSKRGSCSGWSPAVARRNMRFLWSVENDKLDGVGFSLTFTVQTCPETAKDWSRLVDRLSVALMRGTKVSPSAMRLHWVTEWQKRGVPHLHGAVYFAQEAVEAAGGPSAMEHRLVAVWTHLAASYGSQKWSQTVKHIYDALGWSQYVAKHAARGARHIQRSSHCLPSGWQGQTGRMWDKSGVWPVAEALKFEFGNMAAYAAFRRLMRSYSKAQARVEMNAARSALVQAQGQAGGGTARPTHSLPLSSPNPARKTMPVRERAQSGSAVGQPKAVSRVRSAARGVSYTRRMLKCPDAKISAFRGMSRWAPAAVIRGMVQNLWDRGLDVAECISDA</sequence>
<reference evidence="3" key="1">
    <citation type="journal article" date="1995" name="Gene">
        <title>Nucleotide sequence of a small plasmid isolated from Acetobacter pasteurianus.</title>
        <authorList>
            <person name="Fomenkov A."/>
            <person name="Xiao J.P."/>
            <person name="Xu S.Y."/>
        </authorList>
    </citation>
    <scope>NUCLEOTIDE SEQUENCE</scope>
    <source>
        <plasmid evidence="3">pAP12875</plasmid>
    </source>
</reference>
<dbReference type="PIR" id="JC4102">
    <property type="entry name" value="JC4102"/>
</dbReference>
<dbReference type="InterPro" id="IPR056906">
    <property type="entry name" value="ORF2/G2P_dom"/>
</dbReference>
<reference evidence="3" key="2">
    <citation type="submission" date="1995-02" db="EMBL/GenBank/DDBJ databases">
        <authorList>
            <person name="Xu S."/>
        </authorList>
    </citation>
    <scope>NUCLEOTIDE SEQUENCE</scope>
    <source>
        <plasmid evidence="3">pAP12875</plasmid>
    </source>
</reference>
<proteinExistence type="predicted"/>
<protein>
    <submittedName>
        <fullName evidence="3">Protein A</fullName>
    </submittedName>
</protein>
<geneLocation type="plasmid" evidence="3">
    <name>pAP12875</name>
</geneLocation>
<dbReference type="Pfam" id="PF23343">
    <property type="entry name" value="REP_ORF2-G2P"/>
    <property type="match status" value="1"/>
</dbReference>
<dbReference type="AlphaFoldDB" id="Q44128"/>
<organism evidence="3">
    <name type="scientific">Acetobacter pasteurianus</name>
    <name type="common">Acetobacter turbidans</name>
    <dbReference type="NCBI Taxonomy" id="438"/>
    <lineage>
        <taxon>Bacteria</taxon>
        <taxon>Pseudomonadati</taxon>
        <taxon>Pseudomonadota</taxon>
        <taxon>Alphaproteobacteria</taxon>
        <taxon>Acetobacterales</taxon>
        <taxon>Acetobacteraceae</taxon>
        <taxon>Acetobacter</taxon>
    </lineage>
</organism>
<keyword evidence="3" id="KW-0614">Plasmid</keyword>
<evidence type="ECO:0000259" key="2">
    <source>
        <dbReference type="Pfam" id="PF23343"/>
    </source>
</evidence>
<feature type="region of interest" description="Disordered" evidence="1">
    <location>
        <begin position="230"/>
        <end position="257"/>
    </location>
</feature>